<dbReference type="PROSITE" id="PS50931">
    <property type="entry name" value="HTH_LYSR"/>
    <property type="match status" value="1"/>
</dbReference>
<comment type="similarity">
    <text evidence="1">Belongs to the LysR transcriptional regulatory family.</text>
</comment>
<dbReference type="Gene3D" id="1.10.10.10">
    <property type="entry name" value="Winged helix-like DNA-binding domain superfamily/Winged helix DNA-binding domain"/>
    <property type="match status" value="1"/>
</dbReference>
<dbReference type="GO" id="GO:0003700">
    <property type="term" value="F:DNA-binding transcription factor activity"/>
    <property type="evidence" value="ECO:0007669"/>
    <property type="project" value="InterPro"/>
</dbReference>
<name>A0A542W0W2_ZYMMB</name>
<dbReference type="GO" id="GO:0003677">
    <property type="term" value="F:DNA binding"/>
    <property type="evidence" value="ECO:0007669"/>
    <property type="project" value="UniProtKB-KW"/>
</dbReference>
<evidence type="ECO:0000256" key="3">
    <source>
        <dbReference type="ARBA" id="ARBA00023125"/>
    </source>
</evidence>
<organism evidence="6 7">
    <name type="scientific">Zymomonas mobilis</name>
    <dbReference type="NCBI Taxonomy" id="542"/>
    <lineage>
        <taxon>Bacteria</taxon>
        <taxon>Pseudomonadati</taxon>
        <taxon>Pseudomonadota</taxon>
        <taxon>Alphaproteobacteria</taxon>
        <taxon>Sphingomonadales</taxon>
        <taxon>Zymomonadaceae</taxon>
        <taxon>Zymomonas</taxon>
    </lineage>
</organism>
<dbReference type="Proteomes" id="UP000316887">
    <property type="component" value="Unassembled WGS sequence"/>
</dbReference>
<dbReference type="EMBL" id="VFOF01000001">
    <property type="protein sequence ID" value="TQL17214.1"/>
    <property type="molecule type" value="Genomic_DNA"/>
</dbReference>
<comment type="caution">
    <text evidence="6">The sequence shown here is derived from an EMBL/GenBank/DDBJ whole genome shotgun (WGS) entry which is preliminary data.</text>
</comment>
<dbReference type="Pfam" id="PF00126">
    <property type="entry name" value="HTH_1"/>
    <property type="match status" value="1"/>
</dbReference>
<dbReference type="SUPFAM" id="SSF53850">
    <property type="entry name" value="Periplasmic binding protein-like II"/>
    <property type="match status" value="1"/>
</dbReference>
<gene>
    <name evidence="6" type="ORF">FBY58_0784</name>
</gene>
<dbReference type="InterPro" id="IPR000847">
    <property type="entry name" value="LysR_HTH_N"/>
</dbReference>
<dbReference type="AlphaFoldDB" id="A0A542W0W2"/>
<evidence type="ECO:0000256" key="4">
    <source>
        <dbReference type="ARBA" id="ARBA00023163"/>
    </source>
</evidence>
<dbReference type="InterPro" id="IPR036388">
    <property type="entry name" value="WH-like_DNA-bd_sf"/>
</dbReference>
<accession>A0A542W0W2</accession>
<protein>
    <submittedName>
        <fullName evidence="6">DNA-binding transcriptional LysR family regulator</fullName>
    </submittedName>
</protein>
<dbReference type="SUPFAM" id="SSF46785">
    <property type="entry name" value="Winged helix' DNA-binding domain"/>
    <property type="match status" value="1"/>
</dbReference>
<evidence type="ECO:0000256" key="1">
    <source>
        <dbReference type="ARBA" id="ARBA00009437"/>
    </source>
</evidence>
<dbReference type="Pfam" id="PF03466">
    <property type="entry name" value="LysR_substrate"/>
    <property type="match status" value="1"/>
</dbReference>
<evidence type="ECO:0000256" key="2">
    <source>
        <dbReference type="ARBA" id="ARBA00023015"/>
    </source>
</evidence>
<sequence>MTFMRQNQLDGLVAFVCVARLANFSSAAQRLGVSPSAVSQSIRALEQRLGVMLFHRTTRSVNLTDAGARFLARVQPAVDELISASTDVGDDSGPPSGLLRLIMPRSGYLLALRPLLRNFLEAYPEMKMEIAIDNTMVDLSSHGFDAGIRFGGFVEKDVTSVNIGPSMMWSVVASPEYVARRGIARHPRDLLGHECIKFRRTSGEIIQRWNFTNKNENLMINIDGRLVLGDLAVMVQAALDGLGVIYTVNGYVERFIEEGRLVRMLADWSPPTSGLVLYYPARPRISRKLKVLIDYLQAHSQFLVNETGSHDFMLDPLS</sequence>
<dbReference type="InterPro" id="IPR058163">
    <property type="entry name" value="LysR-type_TF_proteobact-type"/>
</dbReference>
<dbReference type="Gene3D" id="3.40.190.290">
    <property type="match status" value="1"/>
</dbReference>
<evidence type="ECO:0000259" key="5">
    <source>
        <dbReference type="PROSITE" id="PS50931"/>
    </source>
</evidence>
<evidence type="ECO:0000313" key="6">
    <source>
        <dbReference type="EMBL" id="TQL17214.1"/>
    </source>
</evidence>
<keyword evidence="3 6" id="KW-0238">DNA-binding</keyword>
<dbReference type="InterPro" id="IPR036390">
    <property type="entry name" value="WH_DNA-bd_sf"/>
</dbReference>
<evidence type="ECO:0000313" key="7">
    <source>
        <dbReference type="Proteomes" id="UP000316887"/>
    </source>
</evidence>
<dbReference type="InterPro" id="IPR005119">
    <property type="entry name" value="LysR_subst-bd"/>
</dbReference>
<dbReference type="PANTHER" id="PTHR30537:SF5">
    <property type="entry name" value="HTH-TYPE TRANSCRIPTIONAL ACTIVATOR TTDR-RELATED"/>
    <property type="match status" value="1"/>
</dbReference>
<keyword evidence="2" id="KW-0805">Transcription regulation</keyword>
<reference evidence="6 7" key="1">
    <citation type="submission" date="2019-06" db="EMBL/GenBank/DDBJ databases">
        <title>Genome sequencing of Zymomonas mobilis strains for genetic engineering and biofuel applications.</title>
        <authorList>
            <person name="Teravest M."/>
        </authorList>
    </citation>
    <scope>NUCLEOTIDE SEQUENCE [LARGE SCALE GENOMIC DNA]</scope>
    <source>
        <strain evidence="6 7">AN0101</strain>
    </source>
</reference>
<keyword evidence="4" id="KW-0804">Transcription</keyword>
<proteinExistence type="inferred from homology"/>
<dbReference type="PRINTS" id="PR00039">
    <property type="entry name" value="HTHLYSR"/>
</dbReference>
<feature type="domain" description="HTH lysR-type" evidence="5">
    <location>
        <begin position="7"/>
        <end position="64"/>
    </location>
</feature>
<dbReference type="FunFam" id="1.10.10.10:FF:000001">
    <property type="entry name" value="LysR family transcriptional regulator"/>
    <property type="match status" value="1"/>
</dbReference>
<dbReference type="PANTHER" id="PTHR30537">
    <property type="entry name" value="HTH-TYPE TRANSCRIPTIONAL REGULATOR"/>
    <property type="match status" value="1"/>
</dbReference>